<keyword evidence="4" id="KW-0479">Metal-binding</keyword>
<evidence type="ECO:0000259" key="10">
    <source>
        <dbReference type="Pfam" id="PF05649"/>
    </source>
</evidence>
<comment type="cofactor">
    <cofactor evidence="1">
        <name>Zn(2+)</name>
        <dbReference type="ChEBI" id="CHEBI:29105"/>
    </cofactor>
</comment>
<keyword evidence="12" id="KW-1185">Reference proteome</keyword>
<comment type="similarity">
    <text evidence="2">Belongs to the peptidase M13 family.</text>
</comment>
<dbReference type="InterPro" id="IPR042089">
    <property type="entry name" value="Peptidase_M13_dom_2"/>
</dbReference>
<evidence type="ECO:0000313" key="12">
    <source>
        <dbReference type="Proteomes" id="UP001596091"/>
    </source>
</evidence>
<dbReference type="SUPFAM" id="SSF55486">
    <property type="entry name" value="Metalloproteases ('zincins'), catalytic domain"/>
    <property type="match status" value="1"/>
</dbReference>
<keyword evidence="6" id="KW-0862">Zinc</keyword>
<dbReference type="InterPro" id="IPR018497">
    <property type="entry name" value="Peptidase_M13_C"/>
</dbReference>
<feature type="domain" description="Peptidase M13 N-terminal" evidence="10">
    <location>
        <begin position="53"/>
        <end position="433"/>
    </location>
</feature>
<dbReference type="PANTHER" id="PTHR11733">
    <property type="entry name" value="ZINC METALLOPROTEASE FAMILY M13 NEPRILYSIN-RELATED"/>
    <property type="match status" value="1"/>
</dbReference>
<organism evidence="11 12">
    <name type="scientific">Acidicapsa dinghuensis</name>
    <dbReference type="NCBI Taxonomy" id="2218256"/>
    <lineage>
        <taxon>Bacteria</taxon>
        <taxon>Pseudomonadati</taxon>
        <taxon>Acidobacteriota</taxon>
        <taxon>Terriglobia</taxon>
        <taxon>Terriglobales</taxon>
        <taxon>Acidobacteriaceae</taxon>
        <taxon>Acidicapsa</taxon>
    </lineage>
</organism>
<dbReference type="RefSeq" id="WP_263334688.1">
    <property type="nucleotide sequence ID" value="NZ_JAGSYH010000002.1"/>
</dbReference>
<dbReference type="Pfam" id="PF05649">
    <property type="entry name" value="Peptidase_M13_N"/>
    <property type="match status" value="1"/>
</dbReference>
<name>A0ABW1E9J6_9BACT</name>
<accession>A0ABW1E9J6</accession>
<dbReference type="PANTHER" id="PTHR11733:SF167">
    <property type="entry name" value="FI17812P1-RELATED"/>
    <property type="match status" value="1"/>
</dbReference>
<evidence type="ECO:0000313" key="11">
    <source>
        <dbReference type="EMBL" id="MFC5860992.1"/>
    </source>
</evidence>
<evidence type="ECO:0000256" key="8">
    <source>
        <dbReference type="SAM" id="SignalP"/>
    </source>
</evidence>
<keyword evidence="8" id="KW-0732">Signal</keyword>
<feature type="signal peptide" evidence="8">
    <location>
        <begin position="1"/>
        <end position="24"/>
    </location>
</feature>
<dbReference type="Gene3D" id="1.10.1380.10">
    <property type="entry name" value="Neutral endopeptidase , domain2"/>
    <property type="match status" value="1"/>
</dbReference>
<evidence type="ECO:0000256" key="5">
    <source>
        <dbReference type="ARBA" id="ARBA00022801"/>
    </source>
</evidence>
<dbReference type="CDD" id="cd08662">
    <property type="entry name" value="M13"/>
    <property type="match status" value="1"/>
</dbReference>
<dbReference type="Pfam" id="PF01431">
    <property type="entry name" value="Peptidase_M13"/>
    <property type="match status" value="1"/>
</dbReference>
<dbReference type="Gene3D" id="3.40.390.10">
    <property type="entry name" value="Collagenase (Catalytic Domain)"/>
    <property type="match status" value="1"/>
</dbReference>
<dbReference type="PRINTS" id="PR00786">
    <property type="entry name" value="NEPRILYSIN"/>
</dbReference>
<dbReference type="InterPro" id="IPR008753">
    <property type="entry name" value="Peptidase_M13_N"/>
</dbReference>
<keyword evidence="5" id="KW-0378">Hydrolase</keyword>
<dbReference type="Proteomes" id="UP001596091">
    <property type="component" value="Unassembled WGS sequence"/>
</dbReference>
<evidence type="ECO:0000256" key="4">
    <source>
        <dbReference type="ARBA" id="ARBA00022723"/>
    </source>
</evidence>
<evidence type="ECO:0000256" key="6">
    <source>
        <dbReference type="ARBA" id="ARBA00022833"/>
    </source>
</evidence>
<sequence length="691" mass="76488">MRIPKFVFTLASASLLTLAPAMQAQNALSPDVAGVPPAPAPVDNRFLDKSVDPCVDFAKYACGNFSKYYPIPSDRSSYGTGAIVFDRTEAELHTLLDKMQVNNSSRTPAEQKVGDYYASCMDTAAIDALGLKPLQPELDRIAAMKDKSGLTTLLAHFQLINANAFLGYGEQQDFKDAKKQIATVDQGGLGLPERDYYLRTGDAAEKTRQQYVEHVANMLKLIGESDTEATADAHKIMDLETTLAKASLDITSERDPHNIYHPMSVSDLTKLTPAIDWPKFFAATGAPTFTDLNVTNPEFFKTLQTVLESTDLDTIKTYLRWQYVNSVPGYALPTKLDDEDFAFFGHDLRGQPEQRARYKRCAQATDDALGEAIGQVYVKTYFPPENKAKTVQMVKDIENAMDQEIDTLDWMSPDTKVKAKAKLHQVADKIGYPDHFRDYSALKIVRGDTIGNAERSVEFEAHRELNKIGKPVDRGEWGMSPSTVNAYYNPSMNDINFPAAILQAPFFAPGATDAENYGHVGAIIGHELTHGFDDEGSQFNGSGDLSNWWTPDDQKKFEGMTDCEVKEYGNFTAVDDLKINGKLTLGENTADNGGLRLALKALEIDAKRKGVDLEAKDSSGLTPVQQFFLSYGQDWCGENRPAQIRLQVQTDPHSPREFRILGVVQNMPEFGKAFGCKAGQPMMPTNACHVW</sequence>
<comment type="caution">
    <text evidence="11">The sequence shown here is derived from an EMBL/GenBank/DDBJ whole genome shotgun (WGS) entry which is preliminary data.</text>
</comment>
<proteinExistence type="inferred from homology"/>
<evidence type="ECO:0000256" key="1">
    <source>
        <dbReference type="ARBA" id="ARBA00001947"/>
    </source>
</evidence>
<protein>
    <submittedName>
        <fullName evidence="11">M13 family metallopeptidase</fullName>
    </submittedName>
</protein>
<dbReference type="InterPro" id="IPR024079">
    <property type="entry name" value="MetalloPept_cat_dom_sf"/>
</dbReference>
<dbReference type="InterPro" id="IPR000718">
    <property type="entry name" value="Peptidase_M13"/>
</dbReference>
<feature type="chain" id="PRO_5045063382" evidence="8">
    <location>
        <begin position="25"/>
        <end position="691"/>
    </location>
</feature>
<evidence type="ECO:0000259" key="9">
    <source>
        <dbReference type="Pfam" id="PF01431"/>
    </source>
</evidence>
<evidence type="ECO:0000256" key="7">
    <source>
        <dbReference type="ARBA" id="ARBA00023049"/>
    </source>
</evidence>
<evidence type="ECO:0000256" key="2">
    <source>
        <dbReference type="ARBA" id="ARBA00007357"/>
    </source>
</evidence>
<reference evidence="12" key="1">
    <citation type="journal article" date="2019" name="Int. J. Syst. Evol. Microbiol.">
        <title>The Global Catalogue of Microorganisms (GCM) 10K type strain sequencing project: providing services to taxonomists for standard genome sequencing and annotation.</title>
        <authorList>
            <consortium name="The Broad Institute Genomics Platform"/>
            <consortium name="The Broad Institute Genome Sequencing Center for Infectious Disease"/>
            <person name="Wu L."/>
            <person name="Ma J."/>
        </authorList>
    </citation>
    <scope>NUCLEOTIDE SEQUENCE [LARGE SCALE GENOMIC DNA]</scope>
    <source>
        <strain evidence="12">JCM 4087</strain>
    </source>
</reference>
<dbReference type="PROSITE" id="PS51885">
    <property type="entry name" value="NEPRILYSIN"/>
    <property type="match status" value="1"/>
</dbReference>
<evidence type="ECO:0000256" key="3">
    <source>
        <dbReference type="ARBA" id="ARBA00022670"/>
    </source>
</evidence>
<keyword evidence="3" id="KW-0645">Protease</keyword>
<gene>
    <name evidence="11" type="ORF">ACFPT7_01655</name>
</gene>
<keyword evidence="7" id="KW-0482">Metalloprotease</keyword>
<dbReference type="EMBL" id="JBHSPH010000001">
    <property type="protein sequence ID" value="MFC5860992.1"/>
    <property type="molecule type" value="Genomic_DNA"/>
</dbReference>
<feature type="domain" description="Peptidase M13 C-terminal" evidence="9">
    <location>
        <begin position="485"/>
        <end position="690"/>
    </location>
</feature>